<dbReference type="RefSeq" id="WP_003009831.1">
    <property type="nucleotide sequence ID" value="NZ_GG668632.1"/>
</dbReference>
<dbReference type="SUPFAM" id="SSF52980">
    <property type="entry name" value="Restriction endonuclease-like"/>
    <property type="match status" value="1"/>
</dbReference>
<evidence type="ECO:0000313" key="2">
    <source>
        <dbReference type="Proteomes" id="UP000006241"/>
    </source>
</evidence>
<dbReference type="Proteomes" id="UP000006241">
    <property type="component" value="Unassembled WGS sequence"/>
</dbReference>
<dbReference type="InterPro" id="IPR011335">
    <property type="entry name" value="Restrct_endonuc-II-like"/>
</dbReference>
<dbReference type="HOGENOM" id="CLU_817984_0_0_10"/>
<dbReference type="AlphaFoldDB" id="C2G1U8"/>
<comment type="caution">
    <text evidence="1">The sequence shown here is derived from an EMBL/GenBank/DDBJ whole genome shotgun (WGS) entry which is preliminary data.</text>
</comment>
<proteinExistence type="predicted"/>
<reference evidence="1 2" key="1">
    <citation type="submission" date="2009-01" db="EMBL/GenBank/DDBJ databases">
        <authorList>
            <person name="Qin X."/>
            <person name="Bachman B."/>
            <person name="Battles P."/>
            <person name="Bell A."/>
            <person name="Bess C."/>
            <person name="Bickham C."/>
            <person name="Chaboub L."/>
            <person name="Chen D."/>
            <person name="Coyle M."/>
            <person name="Deiros D.R."/>
            <person name="Dinh H."/>
            <person name="Forbes L."/>
            <person name="Fowler G."/>
            <person name="Francisco L."/>
            <person name="Fu Q."/>
            <person name="Gubbala S."/>
            <person name="Hale W."/>
            <person name="Han Y."/>
            <person name="Hemphill L."/>
            <person name="Highlander S.K."/>
            <person name="Hirani K."/>
            <person name="Hogues M."/>
            <person name="Jackson L."/>
            <person name="Jakkamsetti A."/>
            <person name="Javaid M."/>
            <person name="Jiang H."/>
            <person name="Korchina V."/>
            <person name="Kovar C."/>
            <person name="Lara F."/>
            <person name="Lee S."/>
            <person name="Mata R."/>
            <person name="Mathew T."/>
            <person name="Moen C."/>
            <person name="Morales K."/>
            <person name="Munidasa M."/>
            <person name="Nazareth L."/>
            <person name="Ngo R."/>
            <person name="Nguyen L."/>
            <person name="Okwuonu G."/>
            <person name="Ongeri F."/>
            <person name="Patil S."/>
            <person name="Petrosino J."/>
            <person name="Pham C."/>
            <person name="Pham P."/>
            <person name="Pu L.-L."/>
            <person name="Puazo M."/>
            <person name="Raj R."/>
            <person name="Reid J."/>
            <person name="Rouhana J."/>
            <person name="Saada N."/>
            <person name="Shang Y."/>
            <person name="Simmons D."/>
            <person name="Thornton R."/>
            <person name="Warren J."/>
            <person name="Weissenberger G."/>
            <person name="Zhang J."/>
            <person name="Zhang L."/>
            <person name="Zhou C."/>
            <person name="Zhu D."/>
            <person name="Muzny D."/>
            <person name="Worley K."/>
            <person name="Gibbs R."/>
        </authorList>
    </citation>
    <scope>NUCLEOTIDE SEQUENCE [LARGE SCALE GENOMIC DNA]</scope>
    <source>
        <strain evidence="1 2">ATCC 33300</strain>
    </source>
</reference>
<protein>
    <submittedName>
        <fullName evidence="1">Uncharacterized protein</fullName>
    </submittedName>
</protein>
<gene>
    <name evidence="1" type="ORF">HMPREF0765_3554</name>
</gene>
<name>C2G1U8_SPHSI</name>
<evidence type="ECO:0000313" key="1">
    <source>
        <dbReference type="EMBL" id="EEI91007.1"/>
    </source>
</evidence>
<organism evidence="1 2">
    <name type="scientific">Sphingobacterium spiritivorum ATCC 33300</name>
    <dbReference type="NCBI Taxonomy" id="525372"/>
    <lineage>
        <taxon>Bacteria</taxon>
        <taxon>Pseudomonadati</taxon>
        <taxon>Bacteroidota</taxon>
        <taxon>Sphingobacteriia</taxon>
        <taxon>Sphingobacteriales</taxon>
        <taxon>Sphingobacteriaceae</taxon>
        <taxon>Sphingobacterium</taxon>
    </lineage>
</organism>
<sequence length="346" mass="39963">MSEQQKLAKGYNMEELLRNYFLKSGYFVVRGVQFIYEGFEVTDIDLWLYSKTSSLNREIVIVDSKNKKTPQAIERIFWIQGLKNAVKASNAVIATTDRRPEVKNFGKKMNVTVLDGNFLSRITKSEDSFSARLTDEEFISLFVSYDLGKLDGDWKSQITQAKNLLSSGLSFDNCNRLLNIGHFFANQSIIRENQRQLALRSLYLTLSFFIISIDYTIREISFQDQQDRTKLLKEGFTFGSNGEKGFSNMLKISLGLIENNIKEGKAISRQISYNIKKQFDELNTDILAEYLSRNDVSNSLFSTAKEFENMAMSKNFKHHNSASLEARSMLFCLLDFWKIQRSYFTK</sequence>
<accession>C2G1U8</accession>
<dbReference type="EMBL" id="ACHB01000079">
    <property type="protein sequence ID" value="EEI91007.1"/>
    <property type="molecule type" value="Genomic_DNA"/>
</dbReference>